<sequence length="398" mass="45787">MHIGMILRSTFPPDIRVRREAKFLVNHGHKLTLFCTDEPNRTSTETIDGINVIRVPTPQSPLAEIGELTYHASFVAPHWCQLVRKYISEFDVLHIHDLPMTRTGLLTARNIDVPVVVDFHEIYPDSVAAWRQSDTWLQRIRPYRLFKPVWRLHRYERRCVENVDALLHESPEQQSYYREHNRISDIDTSVVRNVPDLDRLNDIVIDERTRDEFVVSYVGGFSPQRGLMTVVEAFSELLEIVTDAALLMVGDGSDTYVSQLKNRCADLGISDNVEFTGWVEFDQVFSYLNESDVSLCPWIGDNIDSECTLPNKLFQSMYMGVPVIVSDLKSMRTVVEETESGVVVDSESVSELANALVELYRDPERCRELGENGRQAVEDKYNFQHEGEQLVSLYERIQ</sequence>
<evidence type="ECO:0000259" key="3">
    <source>
        <dbReference type="Pfam" id="PF13579"/>
    </source>
</evidence>
<keyword evidence="2" id="KW-0808">Transferase</keyword>
<dbReference type="GO" id="GO:0016757">
    <property type="term" value="F:glycosyltransferase activity"/>
    <property type="evidence" value="ECO:0007669"/>
    <property type="project" value="UniProtKB-KW"/>
</dbReference>
<dbReference type="Pfam" id="PF13579">
    <property type="entry name" value="Glyco_trans_4_4"/>
    <property type="match status" value="1"/>
</dbReference>
<name>A0ABD6DUB5_9EURY</name>
<dbReference type="InterPro" id="IPR028098">
    <property type="entry name" value="Glyco_trans_4-like_N"/>
</dbReference>
<dbReference type="PANTHER" id="PTHR12526">
    <property type="entry name" value="GLYCOSYLTRANSFERASE"/>
    <property type="match status" value="1"/>
</dbReference>
<accession>A0ABD6DUB5</accession>
<dbReference type="Proteomes" id="UP001597092">
    <property type="component" value="Unassembled WGS sequence"/>
</dbReference>
<reference evidence="4 5" key="1">
    <citation type="journal article" date="2019" name="Int. J. Syst. Evol. Microbiol.">
        <title>The Global Catalogue of Microorganisms (GCM) 10K type strain sequencing project: providing services to taxonomists for standard genome sequencing and annotation.</title>
        <authorList>
            <consortium name="The Broad Institute Genomics Platform"/>
            <consortium name="The Broad Institute Genome Sequencing Center for Infectious Disease"/>
            <person name="Wu L."/>
            <person name="Ma J."/>
        </authorList>
    </citation>
    <scope>NUCLEOTIDE SEQUENCE [LARGE SCALE GENOMIC DNA]</scope>
    <source>
        <strain evidence="4 5">CGMCC 1.10387</strain>
    </source>
</reference>
<evidence type="ECO:0000313" key="4">
    <source>
        <dbReference type="EMBL" id="MFD1685881.1"/>
    </source>
</evidence>
<comment type="caution">
    <text evidence="4">The sequence shown here is derived from an EMBL/GenBank/DDBJ whole genome shotgun (WGS) entry which is preliminary data.</text>
</comment>
<dbReference type="CDD" id="cd03794">
    <property type="entry name" value="GT4_WbuB-like"/>
    <property type="match status" value="1"/>
</dbReference>
<dbReference type="RefSeq" id="WP_256305992.1">
    <property type="nucleotide sequence ID" value="NZ_JANHAW010000001.1"/>
</dbReference>
<proteinExistence type="predicted"/>
<dbReference type="Pfam" id="PF13692">
    <property type="entry name" value="Glyco_trans_1_4"/>
    <property type="match status" value="1"/>
</dbReference>
<feature type="domain" description="Glycosyltransferase subfamily 4-like N-terminal" evidence="3">
    <location>
        <begin position="16"/>
        <end position="192"/>
    </location>
</feature>
<keyword evidence="5" id="KW-1185">Reference proteome</keyword>
<dbReference type="SUPFAM" id="SSF53756">
    <property type="entry name" value="UDP-Glycosyltransferase/glycogen phosphorylase"/>
    <property type="match status" value="1"/>
</dbReference>
<dbReference type="EMBL" id="JBHUDP010000002">
    <property type="protein sequence ID" value="MFD1685881.1"/>
    <property type="molecule type" value="Genomic_DNA"/>
</dbReference>
<dbReference type="PANTHER" id="PTHR12526:SF629">
    <property type="entry name" value="TEICHURONIC ACID BIOSYNTHESIS GLYCOSYLTRANSFERASE TUAH-RELATED"/>
    <property type="match status" value="1"/>
</dbReference>
<protein>
    <submittedName>
        <fullName evidence="4">Glycosyltransferase family 4 protein</fullName>
    </submittedName>
</protein>
<evidence type="ECO:0000256" key="1">
    <source>
        <dbReference type="ARBA" id="ARBA00022676"/>
    </source>
</evidence>
<dbReference type="AlphaFoldDB" id="A0ABD6DUB5"/>
<evidence type="ECO:0000313" key="5">
    <source>
        <dbReference type="Proteomes" id="UP001597092"/>
    </source>
</evidence>
<keyword evidence="1" id="KW-0328">Glycosyltransferase</keyword>
<organism evidence="4 5">
    <name type="scientific">Halobellus litoreus</name>
    <dbReference type="NCBI Taxonomy" id="755310"/>
    <lineage>
        <taxon>Archaea</taxon>
        <taxon>Methanobacteriati</taxon>
        <taxon>Methanobacteriota</taxon>
        <taxon>Stenosarchaea group</taxon>
        <taxon>Halobacteria</taxon>
        <taxon>Halobacteriales</taxon>
        <taxon>Haloferacaceae</taxon>
        <taxon>Halobellus</taxon>
    </lineage>
</organism>
<dbReference type="Gene3D" id="3.40.50.2000">
    <property type="entry name" value="Glycogen Phosphorylase B"/>
    <property type="match status" value="2"/>
</dbReference>
<gene>
    <name evidence="4" type="ORF">ACFSAS_09685</name>
</gene>
<evidence type="ECO:0000256" key="2">
    <source>
        <dbReference type="ARBA" id="ARBA00022679"/>
    </source>
</evidence>